<evidence type="ECO:0000313" key="2">
    <source>
        <dbReference type="Proteomes" id="UP000236291"/>
    </source>
</evidence>
<proteinExistence type="predicted"/>
<protein>
    <submittedName>
        <fullName evidence="1">Uncharacterized protein</fullName>
    </submittedName>
</protein>
<reference evidence="1 2" key="1">
    <citation type="journal article" date="2014" name="Am. J. Bot.">
        <title>Genome assembly and annotation for red clover (Trifolium pratense; Fabaceae).</title>
        <authorList>
            <person name="Istvanek J."/>
            <person name="Jaros M."/>
            <person name="Krenek A."/>
            <person name="Repkova J."/>
        </authorList>
    </citation>
    <scope>NUCLEOTIDE SEQUENCE [LARGE SCALE GENOMIC DNA]</scope>
    <source>
        <strain evidence="2">cv. Tatra</strain>
        <tissue evidence="1">Young leaves</tissue>
    </source>
</reference>
<gene>
    <name evidence="1" type="ORF">L195_g058794</name>
</gene>
<comment type="caution">
    <text evidence="1">The sequence shown here is derived from an EMBL/GenBank/DDBJ whole genome shotgun (WGS) entry which is preliminary data.</text>
</comment>
<feature type="non-terminal residue" evidence="1">
    <location>
        <position position="1"/>
    </location>
</feature>
<evidence type="ECO:0000313" key="1">
    <source>
        <dbReference type="EMBL" id="PNX57638.1"/>
    </source>
</evidence>
<name>A0A2K3JUG9_TRIPR</name>
<reference evidence="1 2" key="2">
    <citation type="journal article" date="2017" name="Front. Plant Sci.">
        <title>Gene Classification and Mining of Molecular Markers Useful in Red Clover (Trifolium pratense) Breeding.</title>
        <authorList>
            <person name="Istvanek J."/>
            <person name="Dluhosova J."/>
            <person name="Dluhos P."/>
            <person name="Patkova L."/>
            <person name="Nedelnik J."/>
            <person name="Repkova J."/>
        </authorList>
    </citation>
    <scope>NUCLEOTIDE SEQUENCE [LARGE SCALE GENOMIC DNA]</scope>
    <source>
        <strain evidence="2">cv. Tatra</strain>
        <tissue evidence="1">Young leaves</tissue>
    </source>
</reference>
<sequence>GEDCHLLINSCQGHLITDVRFQTVWKQRNDYVFNNVAVIVEEVVENIKVVSWQWFVGRMAKGPCMLYEWKWSPIDCIKR</sequence>
<dbReference type="Proteomes" id="UP000236291">
    <property type="component" value="Unassembled WGS sequence"/>
</dbReference>
<organism evidence="1 2">
    <name type="scientific">Trifolium pratense</name>
    <name type="common">Red clover</name>
    <dbReference type="NCBI Taxonomy" id="57577"/>
    <lineage>
        <taxon>Eukaryota</taxon>
        <taxon>Viridiplantae</taxon>
        <taxon>Streptophyta</taxon>
        <taxon>Embryophyta</taxon>
        <taxon>Tracheophyta</taxon>
        <taxon>Spermatophyta</taxon>
        <taxon>Magnoliopsida</taxon>
        <taxon>eudicotyledons</taxon>
        <taxon>Gunneridae</taxon>
        <taxon>Pentapetalae</taxon>
        <taxon>rosids</taxon>
        <taxon>fabids</taxon>
        <taxon>Fabales</taxon>
        <taxon>Fabaceae</taxon>
        <taxon>Papilionoideae</taxon>
        <taxon>50 kb inversion clade</taxon>
        <taxon>NPAAA clade</taxon>
        <taxon>Hologalegina</taxon>
        <taxon>IRL clade</taxon>
        <taxon>Trifolieae</taxon>
        <taxon>Trifolium</taxon>
    </lineage>
</organism>
<dbReference type="EMBL" id="ASHM01124381">
    <property type="protein sequence ID" value="PNX57638.1"/>
    <property type="molecule type" value="Genomic_DNA"/>
</dbReference>
<accession>A0A2K3JUG9</accession>
<dbReference type="AlphaFoldDB" id="A0A2K3JUG9"/>